<reference evidence="9 10" key="2">
    <citation type="submission" date="2015-01" db="EMBL/GenBank/DDBJ databases">
        <title>Complete genome sequence of Pyrinomonas methylaliphatogenes type strain K22T.</title>
        <authorList>
            <person name="Lee K.C.Y."/>
            <person name="Power J.F."/>
            <person name="Dunfield P.F."/>
            <person name="Morgan X.C."/>
            <person name="Huttenhower C."/>
            <person name="Stott M.B."/>
        </authorList>
    </citation>
    <scope>NUCLEOTIDE SEQUENCE [LARGE SCALE GENOMIC DNA]</scope>
    <source>
        <strain evidence="9 10">K22</strain>
    </source>
</reference>
<keyword evidence="4 8" id="KW-1003">Cell membrane</keyword>
<accession>A0A0B6WWK4</accession>
<dbReference type="Proteomes" id="UP000031518">
    <property type="component" value="Unassembled WGS sequence"/>
</dbReference>
<reference evidence="9 10" key="1">
    <citation type="submission" date="2013-12" db="EMBL/GenBank/DDBJ databases">
        <authorList>
            <person name="Stott M."/>
        </authorList>
    </citation>
    <scope>NUCLEOTIDE SEQUENCE [LARGE SCALE GENOMIC DNA]</scope>
    <source>
        <strain evidence="9 10">K22</strain>
    </source>
</reference>
<evidence type="ECO:0000313" key="10">
    <source>
        <dbReference type="Proteomes" id="UP000031518"/>
    </source>
</evidence>
<dbReference type="RefSeq" id="WP_041974222.1">
    <property type="nucleotide sequence ID" value="NZ_CBXV010000002.1"/>
</dbReference>
<evidence type="ECO:0000256" key="7">
    <source>
        <dbReference type="ARBA" id="ARBA00023136"/>
    </source>
</evidence>
<dbReference type="InterPro" id="IPR052017">
    <property type="entry name" value="TSUP"/>
</dbReference>
<evidence type="ECO:0000256" key="6">
    <source>
        <dbReference type="ARBA" id="ARBA00022989"/>
    </source>
</evidence>
<evidence type="ECO:0000256" key="2">
    <source>
        <dbReference type="ARBA" id="ARBA00009142"/>
    </source>
</evidence>
<evidence type="ECO:0000313" key="9">
    <source>
        <dbReference type="EMBL" id="CDM64654.1"/>
    </source>
</evidence>
<evidence type="ECO:0000256" key="3">
    <source>
        <dbReference type="ARBA" id="ARBA00022448"/>
    </source>
</evidence>
<sequence>MSIAEWVALLSLFFVTSVVGVVTGSNSLITVPVMFQFGIEPRVAVATNMFGLTFMSVGGALPFVGKNAIDRKRLPKLVALTLAGSTLGALLILIIPSRTLPLIVSLSMLGVALFSTLKKGAGVRRGEPSRRETFTAYLLTFALGVYGGFFSGGYVTMLTAVYVAFFGMTFIEAVSITKVINIFSSLIATLIFMWRDLIDYKLGVALAFVMFAGAFVGGRLALRMNNLLLRRIFLTTVVALALKILLYDFLWKNALHAP</sequence>
<evidence type="ECO:0000256" key="4">
    <source>
        <dbReference type="ARBA" id="ARBA00022475"/>
    </source>
</evidence>
<dbReference type="EMBL" id="CBXV010000002">
    <property type="protein sequence ID" value="CDM64654.1"/>
    <property type="molecule type" value="Genomic_DNA"/>
</dbReference>
<name>A0A0B6WWK4_9BACT</name>
<dbReference type="AlphaFoldDB" id="A0A0B6WWK4"/>
<dbReference type="GO" id="GO:0005886">
    <property type="term" value="C:plasma membrane"/>
    <property type="evidence" value="ECO:0007669"/>
    <property type="project" value="UniProtKB-SubCell"/>
</dbReference>
<feature type="transmembrane region" description="Helical" evidence="8">
    <location>
        <begin position="77"/>
        <end position="94"/>
    </location>
</feature>
<dbReference type="PANTHER" id="PTHR30269">
    <property type="entry name" value="TRANSMEMBRANE PROTEIN YFCA"/>
    <property type="match status" value="1"/>
</dbReference>
<proteinExistence type="inferred from homology"/>
<dbReference type="PANTHER" id="PTHR30269:SF0">
    <property type="entry name" value="MEMBRANE TRANSPORTER PROTEIN YFCA-RELATED"/>
    <property type="match status" value="1"/>
</dbReference>
<feature type="transmembrane region" description="Helical" evidence="8">
    <location>
        <begin position="138"/>
        <end position="164"/>
    </location>
</feature>
<comment type="similarity">
    <text evidence="2 8">Belongs to the 4-toluene sulfonate uptake permease (TSUP) (TC 2.A.102) family.</text>
</comment>
<protein>
    <recommendedName>
        <fullName evidence="8">Probable membrane transporter protein</fullName>
    </recommendedName>
</protein>
<keyword evidence="3" id="KW-0813">Transport</keyword>
<comment type="subcellular location">
    <subcellularLocation>
        <location evidence="1 8">Cell membrane</location>
        <topology evidence="1 8">Multi-pass membrane protein</topology>
    </subcellularLocation>
</comment>
<feature type="transmembrane region" description="Helical" evidence="8">
    <location>
        <begin position="44"/>
        <end position="65"/>
    </location>
</feature>
<dbReference type="InterPro" id="IPR002781">
    <property type="entry name" value="TM_pro_TauE-like"/>
</dbReference>
<feature type="transmembrane region" description="Helical" evidence="8">
    <location>
        <begin position="204"/>
        <end position="222"/>
    </location>
</feature>
<dbReference type="STRING" id="454194.PYK22_00649"/>
<feature type="transmembrane region" description="Helical" evidence="8">
    <location>
        <begin position="228"/>
        <end position="250"/>
    </location>
</feature>
<dbReference type="OrthoDB" id="119012at2"/>
<keyword evidence="7 8" id="KW-0472">Membrane</keyword>
<gene>
    <name evidence="9" type="ORF">PYK22_00649</name>
</gene>
<feature type="transmembrane region" description="Helical" evidence="8">
    <location>
        <begin position="170"/>
        <end position="192"/>
    </location>
</feature>
<keyword evidence="5 8" id="KW-0812">Transmembrane</keyword>
<keyword evidence="6 8" id="KW-1133">Transmembrane helix</keyword>
<evidence type="ECO:0000256" key="1">
    <source>
        <dbReference type="ARBA" id="ARBA00004651"/>
    </source>
</evidence>
<organism evidence="9 10">
    <name type="scientific">Pyrinomonas methylaliphatogenes</name>
    <dbReference type="NCBI Taxonomy" id="454194"/>
    <lineage>
        <taxon>Bacteria</taxon>
        <taxon>Pseudomonadati</taxon>
        <taxon>Acidobacteriota</taxon>
        <taxon>Blastocatellia</taxon>
        <taxon>Blastocatellales</taxon>
        <taxon>Pyrinomonadaceae</taxon>
        <taxon>Pyrinomonas</taxon>
    </lineage>
</organism>
<evidence type="ECO:0000256" key="5">
    <source>
        <dbReference type="ARBA" id="ARBA00022692"/>
    </source>
</evidence>
<evidence type="ECO:0000256" key="8">
    <source>
        <dbReference type="RuleBase" id="RU363041"/>
    </source>
</evidence>
<dbReference type="Pfam" id="PF01925">
    <property type="entry name" value="TauE"/>
    <property type="match status" value="1"/>
</dbReference>
<keyword evidence="10" id="KW-1185">Reference proteome</keyword>